<sequence>MEHMLRHQFESMNKQNILVEKDMQPKIPWQHVILICVLHLHGRDGKALHMTQEFF</sequence>
<dbReference type="Proteomes" id="UP000215914">
    <property type="component" value="Chromosome 6"/>
</dbReference>
<dbReference type="Gramene" id="mRNA:HanXRQr2_Chr06g0277641">
    <property type="protein sequence ID" value="CDS:HanXRQr2_Chr06g0277641.1"/>
    <property type="gene ID" value="HanXRQr2_Chr06g0277641"/>
</dbReference>
<gene>
    <name evidence="2" type="ORF">HannXRQ_Chr06g0184081</name>
    <name evidence="1" type="ORF">HanXRQr2_Chr06g0277641</name>
</gene>
<evidence type="ECO:0000313" key="2">
    <source>
        <dbReference type="EMBL" id="OTG23579.1"/>
    </source>
</evidence>
<dbReference type="AlphaFoldDB" id="A0A251UKJ5"/>
<keyword evidence="3" id="KW-1185">Reference proteome</keyword>
<evidence type="ECO:0000313" key="1">
    <source>
        <dbReference type="EMBL" id="KAF5803968.1"/>
    </source>
</evidence>
<evidence type="ECO:0000313" key="3">
    <source>
        <dbReference type="Proteomes" id="UP000215914"/>
    </source>
</evidence>
<proteinExistence type="predicted"/>
<accession>A0A251UKJ5</accession>
<reference evidence="1" key="3">
    <citation type="submission" date="2020-06" db="EMBL/GenBank/DDBJ databases">
        <title>Helianthus annuus Genome sequencing and assembly Release 2.</title>
        <authorList>
            <person name="Gouzy J."/>
            <person name="Langlade N."/>
            <person name="Munos S."/>
        </authorList>
    </citation>
    <scope>NUCLEOTIDE SEQUENCE</scope>
    <source>
        <tissue evidence="1">Leaves</tissue>
    </source>
</reference>
<dbReference type="EMBL" id="MNCJ02000321">
    <property type="protein sequence ID" value="KAF5803968.1"/>
    <property type="molecule type" value="Genomic_DNA"/>
</dbReference>
<protein>
    <submittedName>
        <fullName evidence="2">Uncharacterized protein</fullName>
    </submittedName>
</protein>
<reference evidence="2" key="2">
    <citation type="submission" date="2017-02" db="EMBL/GenBank/DDBJ databases">
        <title>Sunflower complete genome.</title>
        <authorList>
            <person name="Langlade N."/>
            <person name="Munos S."/>
        </authorList>
    </citation>
    <scope>NUCLEOTIDE SEQUENCE [LARGE SCALE GENOMIC DNA]</scope>
    <source>
        <tissue evidence="2">Leaves</tissue>
    </source>
</reference>
<dbReference type="EMBL" id="CM007895">
    <property type="protein sequence ID" value="OTG23579.1"/>
    <property type="molecule type" value="Genomic_DNA"/>
</dbReference>
<organism evidence="2 3">
    <name type="scientific">Helianthus annuus</name>
    <name type="common">Common sunflower</name>
    <dbReference type="NCBI Taxonomy" id="4232"/>
    <lineage>
        <taxon>Eukaryota</taxon>
        <taxon>Viridiplantae</taxon>
        <taxon>Streptophyta</taxon>
        <taxon>Embryophyta</taxon>
        <taxon>Tracheophyta</taxon>
        <taxon>Spermatophyta</taxon>
        <taxon>Magnoliopsida</taxon>
        <taxon>eudicotyledons</taxon>
        <taxon>Gunneridae</taxon>
        <taxon>Pentapetalae</taxon>
        <taxon>asterids</taxon>
        <taxon>campanulids</taxon>
        <taxon>Asterales</taxon>
        <taxon>Asteraceae</taxon>
        <taxon>Asteroideae</taxon>
        <taxon>Heliantheae alliance</taxon>
        <taxon>Heliantheae</taxon>
        <taxon>Helianthus</taxon>
    </lineage>
</organism>
<reference evidence="1 3" key="1">
    <citation type="journal article" date="2017" name="Nature">
        <title>The sunflower genome provides insights into oil metabolism, flowering and Asterid evolution.</title>
        <authorList>
            <person name="Badouin H."/>
            <person name="Gouzy J."/>
            <person name="Grassa C.J."/>
            <person name="Murat F."/>
            <person name="Staton S.E."/>
            <person name="Cottret L."/>
            <person name="Lelandais-Briere C."/>
            <person name="Owens G.L."/>
            <person name="Carrere S."/>
            <person name="Mayjonade B."/>
            <person name="Legrand L."/>
            <person name="Gill N."/>
            <person name="Kane N.C."/>
            <person name="Bowers J.E."/>
            <person name="Hubner S."/>
            <person name="Bellec A."/>
            <person name="Berard A."/>
            <person name="Berges H."/>
            <person name="Blanchet N."/>
            <person name="Boniface M.C."/>
            <person name="Brunel D."/>
            <person name="Catrice O."/>
            <person name="Chaidir N."/>
            <person name="Claudel C."/>
            <person name="Donnadieu C."/>
            <person name="Faraut T."/>
            <person name="Fievet G."/>
            <person name="Helmstetter N."/>
            <person name="King M."/>
            <person name="Knapp S.J."/>
            <person name="Lai Z."/>
            <person name="Le Paslier M.C."/>
            <person name="Lippi Y."/>
            <person name="Lorenzon L."/>
            <person name="Mandel J.R."/>
            <person name="Marage G."/>
            <person name="Marchand G."/>
            <person name="Marquand E."/>
            <person name="Bret-Mestries E."/>
            <person name="Morien E."/>
            <person name="Nambeesan S."/>
            <person name="Nguyen T."/>
            <person name="Pegot-Espagnet P."/>
            <person name="Pouilly N."/>
            <person name="Raftis F."/>
            <person name="Sallet E."/>
            <person name="Schiex T."/>
            <person name="Thomas J."/>
            <person name="Vandecasteele C."/>
            <person name="Vares D."/>
            <person name="Vear F."/>
            <person name="Vautrin S."/>
            <person name="Crespi M."/>
            <person name="Mangin B."/>
            <person name="Burke J.M."/>
            <person name="Salse J."/>
            <person name="Munos S."/>
            <person name="Vincourt P."/>
            <person name="Rieseberg L.H."/>
            <person name="Langlade N.B."/>
        </authorList>
    </citation>
    <scope>NUCLEOTIDE SEQUENCE [LARGE SCALE GENOMIC DNA]</scope>
    <source>
        <strain evidence="3">cv. SF193</strain>
        <tissue evidence="1">Leaves</tissue>
    </source>
</reference>
<name>A0A251UKJ5_HELAN</name>
<dbReference type="InParanoid" id="A0A251UKJ5"/>